<evidence type="ECO:0000256" key="3">
    <source>
        <dbReference type="ARBA" id="ARBA00022840"/>
    </source>
</evidence>
<evidence type="ECO:0000313" key="4">
    <source>
        <dbReference type="EMBL" id="CAI9101586.1"/>
    </source>
</evidence>
<proteinExistence type="inferred from homology"/>
<dbReference type="AlphaFoldDB" id="A0AAV1D2J0"/>
<evidence type="ECO:0000256" key="1">
    <source>
        <dbReference type="ARBA" id="ARBA00007381"/>
    </source>
</evidence>
<dbReference type="InterPro" id="IPR013126">
    <property type="entry name" value="Hsp_70_fam"/>
</dbReference>
<dbReference type="InterPro" id="IPR029047">
    <property type="entry name" value="HSP70_peptide-bd_sf"/>
</dbReference>
<organism evidence="4 5">
    <name type="scientific">Oldenlandia corymbosa var. corymbosa</name>
    <dbReference type="NCBI Taxonomy" id="529605"/>
    <lineage>
        <taxon>Eukaryota</taxon>
        <taxon>Viridiplantae</taxon>
        <taxon>Streptophyta</taxon>
        <taxon>Embryophyta</taxon>
        <taxon>Tracheophyta</taxon>
        <taxon>Spermatophyta</taxon>
        <taxon>Magnoliopsida</taxon>
        <taxon>eudicotyledons</taxon>
        <taxon>Gunneridae</taxon>
        <taxon>Pentapetalae</taxon>
        <taxon>asterids</taxon>
        <taxon>lamiids</taxon>
        <taxon>Gentianales</taxon>
        <taxon>Rubiaceae</taxon>
        <taxon>Rubioideae</taxon>
        <taxon>Spermacoceae</taxon>
        <taxon>Hedyotis-Oldenlandia complex</taxon>
        <taxon>Oldenlandia</taxon>
    </lineage>
</organism>
<keyword evidence="5" id="KW-1185">Reference proteome</keyword>
<dbReference type="Pfam" id="PF00012">
    <property type="entry name" value="HSP70"/>
    <property type="match status" value="2"/>
</dbReference>
<comment type="similarity">
    <text evidence="1">Belongs to the heat shock protein 70 family.</text>
</comment>
<dbReference type="Proteomes" id="UP001161247">
    <property type="component" value="Chromosome 4"/>
</dbReference>
<dbReference type="SUPFAM" id="SSF100920">
    <property type="entry name" value="Heat shock protein 70kD (HSP70), peptide-binding domain"/>
    <property type="match status" value="1"/>
</dbReference>
<dbReference type="Gene3D" id="3.90.640.10">
    <property type="entry name" value="Actin, Chain A, domain 4"/>
    <property type="match status" value="1"/>
</dbReference>
<name>A0AAV1D2J0_OLDCO</name>
<dbReference type="FunFam" id="3.90.640.10:FF:000134">
    <property type="entry name" value="Heat shock cognate 71 kDa protein"/>
    <property type="match status" value="1"/>
</dbReference>
<dbReference type="EMBL" id="OX459121">
    <property type="protein sequence ID" value="CAI9101586.1"/>
    <property type="molecule type" value="Genomic_DNA"/>
</dbReference>
<dbReference type="FunFam" id="3.30.420.40:FF:000545">
    <property type="entry name" value="Endoplasmic reticulum chaperone BiP"/>
    <property type="match status" value="1"/>
</dbReference>
<dbReference type="InterPro" id="IPR043129">
    <property type="entry name" value="ATPase_NBD"/>
</dbReference>
<protein>
    <submittedName>
        <fullName evidence="4">OLC1v1038950C1</fullName>
    </submittedName>
</protein>
<dbReference type="Gene3D" id="1.20.1270.10">
    <property type="match status" value="1"/>
</dbReference>
<dbReference type="GO" id="GO:0140662">
    <property type="term" value="F:ATP-dependent protein folding chaperone"/>
    <property type="evidence" value="ECO:0007669"/>
    <property type="project" value="InterPro"/>
</dbReference>
<dbReference type="GO" id="GO:0005524">
    <property type="term" value="F:ATP binding"/>
    <property type="evidence" value="ECO:0007669"/>
    <property type="project" value="UniProtKB-KW"/>
</dbReference>
<gene>
    <name evidence="4" type="ORF">OLC1_LOCUS11143</name>
</gene>
<evidence type="ECO:0000313" key="5">
    <source>
        <dbReference type="Proteomes" id="UP001161247"/>
    </source>
</evidence>
<dbReference type="Gene3D" id="2.60.34.10">
    <property type="entry name" value="Substrate Binding Domain Of DNAk, Chain A, domain 1"/>
    <property type="match status" value="1"/>
</dbReference>
<dbReference type="SUPFAM" id="SSF53067">
    <property type="entry name" value="Actin-like ATPase domain"/>
    <property type="match status" value="2"/>
</dbReference>
<keyword evidence="2" id="KW-0547">Nucleotide-binding</keyword>
<reference evidence="4" key="1">
    <citation type="submission" date="2023-03" db="EMBL/GenBank/DDBJ databases">
        <authorList>
            <person name="Julca I."/>
        </authorList>
    </citation>
    <scope>NUCLEOTIDE SEQUENCE</scope>
</reference>
<evidence type="ECO:0000256" key="2">
    <source>
        <dbReference type="ARBA" id="ARBA00022741"/>
    </source>
</evidence>
<accession>A0AAV1D2J0</accession>
<dbReference type="Gene3D" id="3.30.420.40">
    <property type="match status" value="1"/>
</dbReference>
<dbReference type="PANTHER" id="PTHR19375">
    <property type="entry name" value="HEAT SHOCK PROTEIN 70KDA"/>
    <property type="match status" value="1"/>
</dbReference>
<sequence>MKQIAEAYIGSTVISDTVITVPAYFNNMQRQTTMDAGEIAGINVLRIISEPAAAAIAYGLNNICSSTGIAKERNVLIFDLEGGEFKRKHKNDVSGNPKALRRLRIACEKTKRMLSSSGQTRIEINSLFQGIYFSETVTRPKFEELKSDLFIRSINPDEAVAFGAAVEAAILTGRGQQQGSTPKAGGSYAVISRCRIRRRSHEGCDSKESPIPVRAKTWMTTISDYETSLLIKVFKGERAKTSDNNLLGEFVLNGIQLAPLGVPKIKIRFELDACGVLKVSANDVVTRAGKRISVTSGRLPRVEIERMIEEANRFKAQDEMHRKKYEAWLALEKYVCELRENIASFTQKRKAEIKIKATLLWLQVNSYELAEVSEYEEKMKELLALF</sequence>
<dbReference type="InterPro" id="IPR029048">
    <property type="entry name" value="HSP70_C_sf"/>
</dbReference>
<keyword evidence="3" id="KW-0067">ATP-binding</keyword>